<dbReference type="PANTHER" id="PTHR47936:SF3">
    <property type="entry name" value="PENTACOTRIPEPTIDE-REPEAT REGION OF PRORP DOMAIN-CONTAINING PROTEIN"/>
    <property type="match status" value="1"/>
</dbReference>
<dbReference type="PANTHER" id="PTHR47936">
    <property type="entry name" value="PPR_LONG DOMAIN-CONTAINING PROTEIN"/>
    <property type="match status" value="1"/>
</dbReference>
<gene>
    <name evidence="6" type="ORF">SADUNF_Sadunf19G0080700</name>
</gene>
<dbReference type="Gene3D" id="1.25.40.10">
    <property type="entry name" value="Tetratricopeptide repeat domain"/>
    <property type="match status" value="1"/>
</dbReference>
<comment type="similarity">
    <text evidence="2 5">Belongs to the multi antimicrobial extrusion (MATE) (TC 2.A.66.1) family.</text>
</comment>
<dbReference type="Pfam" id="PF01554">
    <property type="entry name" value="MatE"/>
    <property type="match status" value="2"/>
</dbReference>
<feature type="transmembrane region" description="Helical" evidence="5">
    <location>
        <begin position="712"/>
        <end position="734"/>
    </location>
</feature>
<comment type="similarity">
    <text evidence="1">Belongs to the PPR family. P subfamily.</text>
</comment>
<sequence length="1068" mass="121751">MEISKLSHKNLRYLSNPYYNLIFPLLSQQSQPQPFSNPPYPSSTFLCFCNYPSLSAFSSNWSPSVSKFMGFPGCNGRYNGHKSQILNLYLFKSSIHGCLRGYKTSSFDAYKEMGTGRIRPKAMQKQLANIIDLIKRDEYDLESKLDSLRVKLSIASVTLVFHVLNSEKVSALRFFRWIRLLQPELRCNSDICSLVIDNCGRLDDYDDMRILLNEFNENRLCLTKKAFEFLHVMNVSNESLVESTQRVIGLLREVRGSCYGSGVSSLLEMFSALGFFDMVKFVMKKIERKISHYYIYIREMCRRCDFKGVRDIQDEMREEGFELSSRIYNYLISCLLKNGEYADACKVLTEMQDKDCPPDALTFEIFIYYCCNNGKTEKACHYFDEMVARGLEPRLSTHAAFIKGFFYSEQYEEAYKYVVDSDKKYKCSSCMNYSLLARLHQKRGNMVIAQNILSEMIKKGLRPYFKVYMKVLNCLNKSGRETLATDLQDRKPLCTPSIIFRTGHRRKRRRECKRHLCKEPRAMSCKWKLSLKDLKKVSHVAEPMVAVTVLQYLMQVVSMMMVGHLDELSLSGISSASSFTSVTGYSLLVTTFPLLNGNCTQILFGLAGGLETRKPTEQSNIKSLGLHLLCHHFLDSDKLLILVGRDPSTSHVARTNSICLIPNLFSYAIPQALIPYFQTQSLILPILLSSFASLFFHIPLCWALVFKAEMGIVAAALAISLSYWFNVVLLGFYMKYSSEFEKTRSVFSKDVFFSIREFFWLCCSFFSYDLVLILLSGLYQILKRRPLCFLYGMVPTKILFSCAKAFKWYIFNFFNFTITYLHYFIPYGFGATASTRVSNELGAGNPQAAKMAVWATTAIALTEAIIISITLFFCRTFWDMHSAVRRKLYDKSAAFCSASGVARGSGRQKFGAYVNLGAYYLVATPVAAVLAFVLQLRGKYLLIGLATGSCVQATLLAPSTIFTNWHEYVKTLLAEAEKQLAIAISHSFGIGNAIKFYEGRSNYDELHDFWSLVSRLSTLRKTMVATQPQRPLTKSITAPEKLSKTYLFAKKIDRKQHGAAKVKITDPN</sequence>
<dbReference type="EMBL" id="JADGMS010000019">
    <property type="protein sequence ID" value="KAF9661553.1"/>
    <property type="molecule type" value="Genomic_DNA"/>
</dbReference>
<evidence type="ECO:0000256" key="4">
    <source>
        <dbReference type="PROSITE-ProRule" id="PRU00708"/>
    </source>
</evidence>
<dbReference type="InterPro" id="IPR011990">
    <property type="entry name" value="TPR-like_helical_dom_sf"/>
</dbReference>
<evidence type="ECO:0000256" key="3">
    <source>
        <dbReference type="ARBA" id="ARBA00022737"/>
    </source>
</evidence>
<evidence type="ECO:0000313" key="6">
    <source>
        <dbReference type="EMBL" id="KAF9661553.1"/>
    </source>
</evidence>
<dbReference type="InterPro" id="IPR002885">
    <property type="entry name" value="PPR_rpt"/>
</dbReference>
<feature type="transmembrane region" description="Helical" evidence="5">
    <location>
        <begin position="851"/>
        <end position="878"/>
    </location>
</feature>
<dbReference type="Pfam" id="PF13041">
    <property type="entry name" value="PPR_2"/>
    <property type="match status" value="1"/>
</dbReference>
<keyword evidence="5" id="KW-0812">Transmembrane</keyword>
<reference evidence="6 7" key="1">
    <citation type="submission" date="2020-10" db="EMBL/GenBank/DDBJ databases">
        <title>Plant Genome Project.</title>
        <authorList>
            <person name="Zhang R.-G."/>
        </authorList>
    </citation>
    <scope>NUCLEOTIDE SEQUENCE [LARGE SCALE GENOMIC DNA]</scope>
    <source>
        <strain evidence="6">FAFU-HL-1</strain>
        <tissue evidence="6">Leaf</tissue>
    </source>
</reference>
<dbReference type="Proteomes" id="UP000657918">
    <property type="component" value="Unassembled WGS sequence"/>
</dbReference>
<feature type="transmembrane region" description="Helical" evidence="5">
    <location>
        <begin position="913"/>
        <end position="934"/>
    </location>
</feature>
<feature type="transmembrane region" description="Helical" evidence="5">
    <location>
        <begin position="682"/>
        <end position="705"/>
    </location>
</feature>
<keyword evidence="3" id="KW-0677">Repeat</keyword>
<dbReference type="GO" id="GO:0042910">
    <property type="term" value="F:xenobiotic transmembrane transporter activity"/>
    <property type="evidence" value="ECO:0007669"/>
    <property type="project" value="InterPro"/>
</dbReference>
<keyword evidence="7" id="KW-1185">Reference proteome</keyword>
<protein>
    <recommendedName>
        <fullName evidence="5">Protein DETOXIFICATION</fullName>
    </recommendedName>
    <alternativeName>
        <fullName evidence="5">Multidrug and toxic compound extrusion protein</fullName>
    </alternativeName>
</protein>
<dbReference type="OrthoDB" id="185373at2759"/>
<dbReference type="GO" id="GO:1990961">
    <property type="term" value="P:xenobiotic detoxification by transmembrane export across the plasma membrane"/>
    <property type="evidence" value="ECO:0007669"/>
    <property type="project" value="InterPro"/>
</dbReference>
<evidence type="ECO:0000313" key="7">
    <source>
        <dbReference type="Proteomes" id="UP000657918"/>
    </source>
</evidence>
<feature type="repeat" description="PPR" evidence="4">
    <location>
        <begin position="324"/>
        <end position="358"/>
    </location>
</feature>
<dbReference type="GO" id="GO:0016020">
    <property type="term" value="C:membrane"/>
    <property type="evidence" value="ECO:0007669"/>
    <property type="project" value="InterPro"/>
</dbReference>
<comment type="caution">
    <text evidence="5">Lacks conserved residue(s) required for the propagation of feature annotation.</text>
</comment>
<comment type="caution">
    <text evidence="6">The sequence shown here is derived from an EMBL/GenBank/DDBJ whole genome shotgun (WGS) entry which is preliminary data.</text>
</comment>
<dbReference type="PROSITE" id="PS51375">
    <property type="entry name" value="PPR"/>
    <property type="match status" value="2"/>
</dbReference>
<accession>A0A835ML93</accession>
<dbReference type="GO" id="GO:0015297">
    <property type="term" value="F:antiporter activity"/>
    <property type="evidence" value="ECO:0007669"/>
    <property type="project" value="InterPro"/>
</dbReference>
<evidence type="ECO:0000256" key="5">
    <source>
        <dbReference type="RuleBase" id="RU004914"/>
    </source>
</evidence>
<feature type="transmembrane region" description="Helical" evidence="5">
    <location>
        <begin position="806"/>
        <end position="825"/>
    </location>
</feature>
<keyword evidence="5" id="KW-0472">Membrane</keyword>
<dbReference type="InterPro" id="IPR002528">
    <property type="entry name" value="MATE_fam"/>
</dbReference>
<feature type="repeat" description="PPR" evidence="4">
    <location>
        <begin position="359"/>
        <end position="393"/>
    </location>
</feature>
<dbReference type="AlphaFoldDB" id="A0A835ML93"/>
<feature type="transmembrane region" description="Helical" evidence="5">
    <location>
        <begin position="758"/>
        <end position="779"/>
    </location>
</feature>
<proteinExistence type="inferred from homology"/>
<name>A0A835ML93_9ROSI</name>
<keyword evidence="5" id="KW-1133">Transmembrane helix</keyword>
<evidence type="ECO:0000256" key="1">
    <source>
        <dbReference type="ARBA" id="ARBA00007626"/>
    </source>
</evidence>
<evidence type="ECO:0000256" key="2">
    <source>
        <dbReference type="ARBA" id="ARBA00010199"/>
    </source>
</evidence>
<dbReference type="CDD" id="cd13132">
    <property type="entry name" value="MATE_eukaryotic"/>
    <property type="match status" value="1"/>
</dbReference>
<dbReference type="InterPro" id="IPR045069">
    <property type="entry name" value="MATE_euk"/>
</dbReference>
<dbReference type="NCBIfam" id="TIGR00756">
    <property type="entry name" value="PPR"/>
    <property type="match status" value="2"/>
</dbReference>
<organism evidence="6 7">
    <name type="scientific">Salix dunnii</name>
    <dbReference type="NCBI Taxonomy" id="1413687"/>
    <lineage>
        <taxon>Eukaryota</taxon>
        <taxon>Viridiplantae</taxon>
        <taxon>Streptophyta</taxon>
        <taxon>Embryophyta</taxon>
        <taxon>Tracheophyta</taxon>
        <taxon>Spermatophyta</taxon>
        <taxon>Magnoliopsida</taxon>
        <taxon>eudicotyledons</taxon>
        <taxon>Gunneridae</taxon>
        <taxon>Pentapetalae</taxon>
        <taxon>rosids</taxon>
        <taxon>fabids</taxon>
        <taxon>Malpighiales</taxon>
        <taxon>Salicaceae</taxon>
        <taxon>Saliceae</taxon>
        <taxon>Salix</taxon>
    </lineage>
</organism>